<accession>A0A4C1T7X3</accession>
<protein>
    <submittedName>
        <fullName evidence="1">Uncharacterized protein</fullName>
    </submittedName>
</protein>
<evidence type="ECO:0000313" key="2">
    <source>
        <dbReference type="Proteomes" id="UP000299102"/>
    </source>
</evidence>
<comment type="caution">
    <text evidence="1">The sequence shown here is derived from an EMBL/GenBank/DDBJ whole genome shotgun (WGS) entry which is preliminary data.</text>
</comment>
<name>A0A4C1T7X3_EUMVA</name>
<sequence>MTMEMAKAVEIVVERVIGRYTRCRCTMFTLLGSAELQLGVTPELVTLNRGNSAPGDFFFNIHVHMNLMFTKYFSFHRHVPSFLEYDNTEGVQSKQNSTE</sequence>
<organism evidence="1 2">
    <name type="scientific">Eumeta variegata</name>
    <name type="common">Bagworm moth</name>
    <name type="synonym">Eumeta japonica</name>
    <dbReference type="NCBI Taxonomy" id="151549"/>
    <lineage>
        <taxon>Eukaryota</taxon>
        <taxon>Metazoa</taxon>
        <taxon>Ecdysozoa</taxon>
        <taxon>Arthropoda</taxon>
        <taxon>Hexapoda</taxon>
        <taxon>Insecta</taxon>
        <taxon>Pterygota</taxon>
        <taxon>Neoptera</taxon>
        <taxon>Endopterygota</taxon>
        <taxon>Lepidoptera</taxon>
        <taxon>Glossata</taxon>
        <taxon>Ditrysia</taxon>
        <taxon>Tineoidea</taxon>
        <taxon>Psychidae</taxon>
        <taxon>Oiketicinae</taxon>
        <taxon>Eumeta</taxon>
    </lineage>
</organism>
<keyword evidence="2" id="KW-1185">Reference proteome</keyword>
<dbReference type="AlphaFoldDB" id="A0A4C1T7X3"/>
<evidence type="ECO:0000313" key="1">
    <source>
        <dbReference type="EMBL" id="GBP10295.1"/>
    </source>
</evidence>
<reference evidence="1 2" key="1">
    <citation type="journal article" date="2019" name="Commun. Biol.">
        <title>The bagworm genome reveals a unique fibroin gene that provides high tensile strength.</title>
        <authorList>
            <person name="Kono N."/>
            <person name="Nakamura H."/>
            <person name="Ohtoshi R."/>
            <person name="Tomita M."/>
            <person name="Numata K."/>
            <person name="Arakawa K."/>
        </authorList>
    </citation>
    <scope>NUCLEOTIDE SEQUENCE [LARGE SCALE GENOMIC DNA]</scope>
</reference>
<gene>
    <name evidence="1" type="ORF">EVAR_5617_1</name>
</gene>
<proteinExistence type="predicted"/>
<dbReference type="EMBL" id="BGZK01000040">
    <property type="protein sequence ID" value="GBP10295.1"/>
    <property type="molecule type" value="Genomic_DNA"/>
</dbReference>
<dbReference type="Proteomes" id="UP000299102">
    <property type="component" value="Unassembled WGS sequence"/>
</dbReference>